<feature type="domain" description="Nudix hydrolase" evidence="5">
    <location>
        <begin position="228"/>
        <end position="355"/>
    </location>
</feature>
<dbReference type="SUPFAM" id="SSF55729">
    <property type="entry name" value="Acyl-CoA N-acyltransferases (Nat)"/>
    <property type="match status" value="1"/>
</dbReference>
<dbReference type="InterPro" id="IPR020084">
    <property type="entry name" value="NUDIX_hydrolase_CS"/>
</dbReference>
<dbReference type="Gene3D" id="3.40.630.30">
    <property type="match status" value="1"/>
</dbReference>
<dbReference type="InterPro" id="IPR000182">
    <property type="entry name" value="GNAT_dom"/>
</dbReference>
<dbReference type="CDD" id="cd04301">
    <property type="entry name" value="NAT_SF"/>
    <property type="match status" value="1"/>
</dbReference>
<dbReference type="AlphaFoldDB" id="A0A9X2IXC0"/>
<keyword evidence="7" id="KW-1185">Reference proteome</keyword>
<dbReference type="Pfam" id="PF13302">
    <property type="entry name" value="Acetyltransf_3"/>
    <property type="match status" value="1"/>
</dbReference>
<dbReference type="EC" id="2.3.1.-" evidence="6"/>
<sequence>MSSRAGSPSTVTARLRLRPLREPDEQAVRAAHESIRQHDEFDFALGLRPGMSWSQYLQALDDYRRGVNLPDGLVPATFLAAAVGGELVGRVSIRHTLNDYLRQRGGHIGYAVLAQHRRRGYGTEMLRQSLSVAYDLGIDRILITCDDTNLGSRRIIETCGGTFESITPWTDGTLQRRYWIRHLGSTTRPRDRPARGEGVESVDRKECAPMPQMSLFDHLTADATRDGVQQLVVGAVIACDGKVLLLRRPSDDFMGGIWELPSGKVEPGEELDRALIREVKEETGLDVLRIGTYLGAFDYISGSGKKSRQFNFTVDVYAAEPVALQEHDDYAWIDPTGEPPVTEAVKPILQRYQAE</sequence>
<dbReference type="PANTHER" id="PTHR39173:SF1">
    <property type="entry name" value="ACETYLTRANSFERASE"/>
    <property type="match status" value="1"/>
</dbReference>
<protein>
    <submittedName>
        <fullName evidence="6">GNAT family N-acetyltransferase</fullName>
        <ecNumber evidence="6">2.3.1.-</ecNumber>
    </submittedName>
</protein>
<dbReference type="GO" id="GO:0016787">
    <property type="term" value="F:hydrolase activity"/>
    <property type="evidence" value="ECO:0007669"/>
    <property type="project" value="UniProtKB-KW"/>
</dbReference>
<evidence type="ECO:0000256" key="2">
    <source>
        <dbReference type="ARBA" id="ARBA00022801"/>
    </source>
</evidence>
<evidence type="ECO:0000259" key="5">
    <source>
        <dbReference type="PROSITE" id="PS51462"/>
    </source>
</evidence>
<dbReference type="Pfam" id="PF00293">
    <property type="entry name" value="NUDIX"/>
    <property type="match status" value="1"/>
</dbReference>
<dbReference type="InterPro" id="IPR015797">
    <property type="entry name" value="NUDIX_hydrolase-like_dom_sf"/>
</dbReference>
<dbReference type="SUPFAM" id="SSF55811">
    <property type="entry name" value="Nudix"/>
    <property type="match status" value="1"/>
</dbReference>
<accession>A0A9X2IXC0</accession>
<reference evidence="6" key="1">
    <citation type="submission" date="2022-06" db="EMBL/GenBank/DDBJ databases">
        <title>Novel species in genus nocardia.</title>
        <authorList>
            <person name="Li F."/>
        </authorList>
    </citation>
    <scope>NUCLEOTIDE SEQUENCE</scope>
    <source>
        <strain evidence="6">CDC141</strain>
    </source>
</reference>
<keyword evidence="6" id="KW-0808">Transferase</keyword>
<dbReference type="PROSITE" id="PS51186">
    <property type="entry name" value="GNAT"/>
    <property type="match status" value="1"/>
</dbReference>
<dbReference type="PROSITE" id="PS51462">
    <property type="entry name" value="NUDIX"/>
    <property type="match status" value="1"/>
</dbReference>
<evidence type="ECO:0000259" key="4">
    <source>
        <dbReference type="PROSITE" id="PS51186"/>
    </source>
</evidence>
<evidence type="ECO:0000313" key="6">
    <source>
        <dbReference type="EMBL" id="MCM6774474.1"/>
    </source>
</evidence>
<comment type="similarity">
    <text evidence="1 3">Belongs to the Nudix hydrolase family.</text>
</comment>
<dbReference type="InterPro" id="IPR000086">
    <property type="entry name" value="NUDIX_hydrolase_dom"/>
</dbReference>
<dbReference type="GO" id="GO:0016747">
    <property type="term" value="F:acyltransferase activity, transferring groups other than amino-acyl groups"/>
    <property type="evidence" value="ECO:0007669"/>
    <property type="project" value="InterPro"/>
</dbReference>
<dbReference type="RefSeq" id="WP_251912087.1">
    <property type="nucleotide sequence ID" value="NZ_JAMRXG010000005.1"/>
</dbReference>
<evidence type="ECO:0000256" key="3">
    <source>
        <dbReference type="RuleBase" id="RU003476"/>
    </source>
</evidence>
<dbReference type="PANTHER" id="PTHR39173">
    <property type="entry name" value="ACETYLTRANSFERASE"/>
    <property type="match status" value="1"/>
</dbReference>
<comment type="caution">
    <text evidence="6">The sequence shown here is derived from an EMBL/GenBank/DDBJ whole genome shotgun (WGS) entry which is preliminary data.</text>
</comment>
<dbReference type="PROSITE" id="PS00893">
    <property type="entry name" value="NUDIX_BOX"/>
    <property type="match status" value="1"/>
</dbReference>
<evidence type="ECO:0000256" key="1">
    <source>
        <dbReference type="ARBA" id="ARBA00005582"/>
    </source>
</evidence>
<name>A0A9X2IXC0_9NOCA</name>
<organism evidence="6 7">
    <name type="scientific">Nocardia pulmonis</name>
    <dbReference type="NCBI Taxonomy" id="2951408"/>
    <lineage>
        <taxon>Bacteria</taxon>
        <taxon>Bacillati</taxon>
        <taxon>Actinomycetota</taxon>
        <taxon>Actinomycetes</taxon>
        <taxon>Mycobacteriales</taxon>
        <taxon>Nocardiaceae</taxon>
        <taxon>Nocardia</taxon>
    </lineage>
</organism>
<feature type="domain" description="N-acetyltransferase" evidence="4">
    <location>
        <begin position="15"/>
        <end position="184"/>
    </location>
</feature>
<keyword evidence="6" id="KW-0012">Acyltransferase</keyword>
<dbReference type="Gene3D" id="3.90.79.10">
    <property type="entry name" value="Nucleoside Triphosphate Pyrophosphohydrolase"/>
    <property type="match status" value="1"/>
</dbReference>
<dbReference type="PRINTS" id="PR00502">
    <property type="entry name" value="NUDIXFAMILY"/>
</dbReference>
<proteinExistence type="inferred from homology"/>
<dbReference type="Proteomes" id="UP001139157">
    <property type="component" value="Unassembled WGS sequence"/>
</dbReference>
<dbReference type="InterPro" id="IPR020476">
    <property type="entry name" value="Nudix_hydrolase"/>
</dbReference>
<keyword evidence="2 3" id="KW-0378">Hydrolase</keyword>
<dbReference type="InterPro" id="IPR016181">
    <property type="entry name" value="Acyl_CoA_acyltransferase"/>
</dbReference>
<evidence type="ECO:0000313" key="7">
    <source>
        <dbReference type="Proteomes" id="UP001139157"/>
    </source>
</evidence>
<dbReference type="EMBL" id="JAMRXG010000005">
    <property type="protein sequence ID" value="MCM6774474.1"/>
    <property type="molecule type" value="Genomic_DNA"/>
</dbReference>
<gene>
    <name evidence="6" type="ORF">NDR86_13415</name>
</gene>